<gene>
    <name evidence="2" type="ORF">HMPREF0083_05340</name>
</gene>
<dbReference type="HOGENOM" id="CLU_3076202_0_0_9"/>
<keyword evidence="1" id="KW-0812">Transmembrane</keyword>
<sequence>MNSIKKGEVVAFLCRNRRKWNCFWCIGAVMMGMIDIYAQLEEIKKRLHAGGV</sequence>
<proteinExistence type="predicted"/>
<evidence type="ECO:0000313" key="3">
    <source>
        <dbReference type="Proteomes" id="UP000016511"/>
    </source>
</evidence>
<name>U1Y2M4_ANEAE</name>
<protein>
    <submittedName>
        <fullName evidence="2">Uncharacterized protein</fullName>
    </submittedName>
</protein>
<comment type="caution">
    <text evidence="2">The sequence shown here is derived from an EMBL/GenBank/DDBJ whole genome shotgun (WGS) entry which is preliminary data.</text>
</comment>
<keyword evidence="1" id="KW-0472">Membrane</keyword>
<accession>U1Y2M4</accession>
<dbReference type="PATRIC" id="fig|649747.3.peg.4809"/>
<dbReference type="STRING" id="649747.HMPREF0083_05340"/>
<feature type="transmembrane region" description="Helical" evidence="1">
    <location>
        <begin position="21"/>
        <end position="40"/>
    </location>
</feature>
<dbReference type="AlphaFoldDB" id="U1Y2M4"/>
<reference evidence="2 3" key="1">
    <citation type="submission" date="2013-08" db="EMBL/GenBank/DDBJ databases">
        <authorList>
            <person name="Weinstock G."/>
            <person name="Sodergren E."/>
            <person name="Wylie T."/>
            <person name="Fulton L."/>
            <person name="Fulton R."/>
            <person name="Fronick C."/>
            <person name="O'Laughlin M."/>
            <person name="Godfrey J."/>
            <person name="Miner T."/>
            <person name="Herter B."/>
            <person name="Appelbaum E."/>
            <person name="Cordes M."/>
            <person name="Lek S."/>
            <person name="Wollam A."/>
            <person name="Pepin K.H."/>
            <person name="Palsikar V.B."/>
            <person name="Mitreva M."/>
            <person name="Wilson R.K."/>
        </authorList>
    </citation>
    <scope>NUCLEOTIDE SEQUENCE [LARGE SCALE GENOMIC DNA]</scope>
    <source>
        <strain evidence="2 3">ATCC 12856</strain>
    </source>
</reference>
<evidence type="ECO:0000256" key="1">
    <source>
        <dbReference type="SAM" id="Phobius"/>
    </source>
</evidence>
<keyword evidence="1" id="KW-1133">Transmembrane helix</keyword>
<organism evidence="2 3">
    <name type="scientific">Aneurinibacillus aneurinilyticus ATCC 12856</name>
    <dbReference type="NCBI Taxonomy" id="649747"/>
    <lineage>
        <taxon>Bacteria</taxon>
        <taxon>Bacillati</taxon>
        <taxon>Bacillota</taxon>
        <taxon>Bacilli</taxon>
        <taxon>Bacillales</taxon>
        <taxon>Paenibacillaceae</taxon>
        <taxon>Aneurinibacillus group</taxon>
        <taxon>Aneurinibacillus</taxon>
    </lineage>
</organism>
<evidence type="ECO:0000313" key="2">
    <source>
        <dbReference type="EMBL" id="ERI06447.1"/>
    </source>
</evidence>
<keyword evidence="3" id="KW-1185">Reference proteome</keyword>
<dbReference type="Proteomes" id="UP000016511">
    <property type="component" value="Unassembled WGS sequence"/>
</dbReference>
<dbReference type="EMBL" id="AWSJ01000324">
    <property type="protein sequence ID" value="ERI06447.1"/>
    <property type="molecule type" value="Genomic_DNA"/>
</dbReference>